<comment type="caution">
    <text evidence="2">The sequence shown here is derived from an EMBL/GenBank/DDBJ whole genome shotgun (WGS) entry which is preliminary data.</text>
</comment>
<feature type="non-terminal residue" evidence="2">
    <location>
        <position position="1"/>
    </location>
</feature>
<dbReference type="EMBL" id="CM022223">
    <property type="protein sequence ID" value="KAF7057980.1"/>
    <property type="molecule type" value="Genomic_DNA"/>
</dbReference>
<protein>
    <submittedName>
        <fullName evidence="2">Uncharacterized protein</fullName>
    </submittedName>
</protein>
<feature type="region of interest" description="Disordered" evidence="1">
    <location>
        <begin position="1"/>
        <end position="50"/>
    </location>
</feature>
<dbReference type="Proteomes" id="UP000815260">
    <property type="component" value="Chromosome 5A"/>
</dbReference>
<feature type="compositionally biased region" description="Polar residues" evidence="1">
    <location>
        <begin position="31"/>
        <end position="50"/>
    </location>
</feature>
<organism evidence="2">
    <name type="scientific">Triticum aestivum</name>
    <name type="common">Wheat</name>
    <dbReference type="NCBI Taxonomy" id="4565"/>
    <lineage>
        <taxon>Eukaryota</taxon>
        <taxon>Viridiplantae</taxon>
        <taxon>Streptophyta</taxon>
        <taxon>Embryophyta</taxon>
        <taxon>Tracheophyta</taxon>
        <taxon>Spermatophyta</taxon>
        <taxon>Magnoliopsida</taxon>
        <taxon>Liliopsida</taxon>
        <taxon>Poales</taxon>
        <taxon>Poaceae</taxon>
        <taxon>BOP clade</taxon>
        <taxon>Pooideae</taxon>
        <taxon>Triticodae</taxon>
        <taxon>Triticeae</taxon>
        <taxon>Triticinae</taxon>
        <taxon>Triticum</taxon>
    </lineage>
</organism>
<feature type="non-terminal residue" evidence="2">
    <location>
        <position position="50"/>
    </location>
</feature>
<gene>
    <name evidence="2" type="ORF">CFC21_065124</name>
</gene>
<reference evidence="2" key="2">
    <citation type="submission" date="2020-03" db="EMBL/GenBank/DDBJ databases">
        <title>The second near-complete assembly of the hexaploid bread wheat (Triticum aestivum) genome.</title>
        <authorList>
            <person name="Zimin A.V."/>
            <person name="Puiu D."/>
            <person name="Shumante A."/>
            <person name="Alonge M."/>
            <person name="Salzberg S.L."/>
        </authorList>
    </citation>
    <scope>NUCLEOTIDE SEQUENCE</scope>
    <source>
        <tissue evidence="2">Leaf</tissue>
    </source>
</reference>
<dbReference type="AlphaFoldDB" id="A0A9R1KL09"/>
<evidence type="ECO:0000256" key="1">
    <source>
        <dbReference type="SAM" id="MobiDB-lite"/>
    </source>
</evidence>
<accession>A0A9R1KL09</accession>
<name>A0A9R1KL09_WHEAT</name>
<sequence>GVEPRTWGGIASIMFQQQQPQPQPQRQQQQEDVMSSATSSPASTLYSPMP</sequence>
<reference evidence="2" key="1">
    <citation type="journal article" date="2017" name="Gigascience">
        <title>The first near-complete assembly of the hexaploid bread wheat genome, Triticum aestivum.</title>
        <authorList>
            <person name="Zimin A.V."/>
            <person name="Puiu D."/>
            <person name="Hall R."/>
            <person name="Kingan S."/>
            <person name="Clavijo B.J."/>
            <person name="Salzberg S.L."/>
        </authorList>
    </citation>
    <scope>NUCLEOTIDE SEQUENCE</scope>
    <source>
        <tissue evidence="2">Leaf</tissue>
    </source>
</reference>
<proteinExistence type="predicted"/>
<feature type="compositionally biased region" description="Low complexity" evidence="1">
    <location>
        <begin position="16"/>
        <end position="30"/>
    </location>
</feature>
<evidence type="ECO:0000313" key="2">
    <source>
        <dbReference type="EMBL" id="KAF7057980.1"/>
    </source>
</evidence>